<dbReference type="InterPro" id="IPR050342">
    <property type="entry name" value="HMGB"/>
</dbReference>
<dbReference type="PANTHER" id="PTHR48112:SF22">
    <property type="entry name" value="MITOCHONDRIAL TRANSCRIPTION FACTOR A, ISOFORM B"/>
    <property type="match status" value="1"/>
</dbReference>
<dbReference type="Gene3D" id="1.10.30.10">
    <property type="entry name" value="High mobility group box domain"/>
    <property type="match status" value="2"/>
</dbReference>
<feature type="compositionally biased region" description="Polar residues" evidence="3">
    <location>
        <begin position="9"/>
        <end position="21"/>
    </location>
</feature>
<feature type="region of interest" description="Disordered" evidence="3">
    <location>
        <begin position="184"/>
        <end position="207"/>
    </location>
</feature>
<dbReference type="GO" id="GO:0003677">
    <property type="term" value="F:DNA binding"/>
    <property type="evidence" value="ECO:0007669"/>
    <property type="project" value="UniProtKB-UniRule"/>
</dbReference>
<feature type="region of interest" description="Disordered" evidence="3">
    <location>
        <begin position="281"/>
        <end position="302"/>
    </location>
</feature>
<dbReference type="PROSITE" id="PS50118">
    <property type="entry name" value="HMG_BOX_2"/>
    <property type="match status" value="2"/>
</dbReference>
<feature type="compositionally biased region" description="Low complexity" evidence="3">
    <location>
        <begin position="38"/>
        <end position="54"/>
    </location>
</feature>
<reference evidence="5" key="1">
    <citation type="submission" date="2021-01" db="EMBL/GenBank/DDBJ databases">
        <authorList>
            <person name="Corre E."/>
            <person name="Pelletier E."/>
            <person name="Niang G."/>
            <person name="Scheremetjew M."/>
            <person name="Finn R."/>
            <person name="Kale V."/>
            <person name="Holt S."/>
            <person name="Cochrane G."/>
            <person name="Meng A."/>
            <person name="Brown T."/>
            <person name="Cohen L."/>
        </authorList>
    </citation>
    <scope>NUCLEOTIDE SEQUENCE</scope>
    <source>
        <strain evidence="5">CCMP722</strain>
    </source>
</reference>
<feature type="region of interest" description="Disordered" evidence="3">
    <location>
        <begin position="1"/>
        <end position="116"/>
    </location>
</feature>
<accession>A0A7S0MV06</accession>
<dbReference type="SUPFAM" id="SSF47095">
    <property type="entry name" value="HMG-box"/>
    <property type="match status" value="2"/>
</dbReference>
<dbReference type="EMBL" id="HBFA01004582">
    <property type="protein sequence ID" value="CAD8652099.1"/>
    <property type="molecule type" value="Transcribed_RNA"/>
</dbReference>
<organism evidence="5">
    <name type="scientific">Pyramimonas obovata</name>
    <dbReference type="NCBI Taxonomy" id="1411642"/>
    <lineage>
        <taxon>Eukaryota</taxon>
        <taxon>Viridiplantae</taxon>
        <taxon>Chlorophyta</taxon>
        <taxon>Pyramimonadophyceae</taxon>
        <taxon>Pyramimonadales</taxon>
        <taxon>Pyramimonadaceae</taxon>
        <taxon>Pyramimonas</taxon>
        <taxon>Pyramimonas incertae sedis</taxon>
    </lineage>
</organism>
<feature type="domain" description="HMG box" evidence="4">
    <location>
        <begin position="110"/>
        <end position="178"/>
    </location>
</feature>
<dbReference type="SMART" id="SM00398">
    <property type="entry name" value="HMG"/>
    <property type="match status" value="2"/>
</dbReference>
<feature type="compositionally biased region" description="Basic and acidic residues" evidence="3">
    <location>
        <begin position="322"/>
        <end position="337"/>
    </location>
</feature>
<dbReference type="Pfam" id="PF00505">
    <property type="entry name" value="HMG_box"/>
    <property type="match status" value="2"/>
</dbReference>
<feature type="domain" description="HMG box" evidence="4">
    <location>
        <begin position="206"/>
        <end position="277"/>
    </location>
</feature>
<evidence type="ECO:0000259" key="4">
    <source>
        <dbReference type="PROSITE" id="PS50118"/>
    </source>
</evidence>
<dbReference type="InterPro" id="IPR036910">
    <property type="entry name" value="HMG_box_dom_sf"/>
</dbReference>
<dbReference type="PANTHER" id="PTHR48112">
    <property type="entry name" value="HIGH MOBILITY GROUP PROTEIN DSP1"/>
    <property type="match status" value="1"/>
</dbReference>
<feature type="compositionally biased region" description="Basic and acidic residues" evidence="3">
    <location>
        <begin position="184"/>
        <end position="194"/>
    </location>
</feature>
<dbReference type="GO" id="GO:0006357">
    <property type="term" value="P:regulation of transcription by RNA polymerase II"/>
    <property type="evidence" value="ECO:0007669"/>
    <property type="project" value="TreeGrafter"/>
</dbReference>
<dbReference type="CDD" id="cd00084">
    <property type="entry name" value="HMG-box_SF"/>
    <property type="match status" value="1"/>
</dbReference>
<name>A0A7S0MV06_9CHLO</name>
<evidence type="ECO:0000313" key="5">
    <source>
        <dbReference type="EMBL" id="CAD8652099.1"/>
    </source>
</evidence>
<dbReference type="InterPro" id="IPR009071">
    <property type="entry name" value="HMG_box_dom"/>
</dbReference>
<gene>
    <name evidence="5" type="ORF">POBO1169_LOCUS2317</name>
</gene>
<dbReference type="AlphaFoldDB" id="A0A7S0MV06"/>
<evidence type="ECO:0000256" key="2">
    <source>
        <dbReference type="PROSITE-ProRule" id="PRU00267"/>
    </source>
</evidence>
<feature type="DNA-binding region" description="HMG box" evidence="2">
    <location>
        <begin position="206"/>
        <end position="277"/>
    </location>
</feature>
<dbReference type="GO" id="GO:0005634">
    <property type="term" value="C:nucleus"/>
    <property type="evidence" value="ECO:0007669"/>
    <property type="project" value="UniProtKB-UniRule"/>
</dbReference>
<evidence type="ECO:0000256" key="1">
    <source>
        <dbReference type="ARBA" id="ARBA00023125"/>
    </source>
</evidence>
<evidence type="ECO:0000256" key="3">
    <source>
        <dbReference type="SAM" id="MobiDB-lite"/>
    </source>
</evidence>
<feature type="region of interest" description="Disordered" evidence="3">
    <location>
        <begin position="319"/>
        <end position="346"/>
    </location>
</feature>
<protein>
    <recommendedName>
        <fullName evidence="4">HMG box domain-containing protein</fullName>
    </recommendedName>
</protein>
<proteinExistence type="predicted"/>
<feature type="DNA-binding region" description="HMG box" evidence="2">
    <location>
        <begin position="110"/>
        <end position="178"/>
    </location>
</feature>
<sequence>MLPSERGSRQMQPKPSEQGTSGPAMGTDGSRAVDRAQSTSPTNRSNAAAAATASLPQPGVQAASVALVPTTKPDKPKSNPRPQARGTSLSVMQDSDKSKKSRRKKDKDAPKKPRSAYIIFLDRHRDEVRTACPDIQMKEITAALARQWQHVTDEERQVCKDIAAREKGEYEVAKKKYFDEKASVEVDETTTDKPKAKRAKKDKEAPKKGRSAFVLFLMEYRQRHSQKQLNNSAEAFADVSKQVGEAWAKLSAEEREPYLARAREEAAQYEAAKREYLKQKQARIAAGEEETQRKPTKGRSLRALRVDLEQRIPVVAGVDLSYADRSKQPGDATREEATGGGLAPPE</sequence>
<keyword evidence="1 2" id="KW-0238">DNA-binding</keyword>
<keyword evidence="2" id="KW-0539">Nucleus</keyword>